<feature type="compositionally biased region" description="Low complexity" evidence="9">
    <location>
        <begin position="1914"/>
        <end position="1936"/>
    </location>
</feature>
<keyword evidence="6" id="KW-0067">ATP-binding</keyword>
<feature type="region of interest" description="Disordered" evidence="9">
    <location>
        <begin position="1373"/>
        <end position="1393"/>
    </location>
</feature>
<evidence type="ECO:0000256" key="3">
    <source>
        <dbReference type="ARBA" id="ARBA00022692"/>
    </source>
</evidence>
<dbReference type="Gene3D" id="3.40.50.300">
    <property type="entry name" value="P-loop containing nucleotide triphosphate hydrolases"/>
    <property type="match status" value="2"/>
</dbReference>
<feature type="domain" description="ABC transmembrane type-1" evidence="12">
    <location>
        <begin position="1821"/>
        <end position="2132"/>
    </location>
</feature>
<feature type="transmembrane region" description="Helical" evidence="10">
    <location>
        <begin position="2611"/>
        <end position="2631"/>
    </location>
</feature>
<feature type="compositionally biased region" description="Polar residues" evidence="9">
    <location>
        <begin position="1"/>
        <end position="10"/>
    </location>
</feature>
<dbReference type="InterPro" id="IPR016024">
    <property type="entry name" value="ARM-type_fold"/>
</dbReference>
<accession>A0A8H4QWK9</accession>
<feature type="compositionally biased region" description="Polar residues" evidence="9">
    <location>
        <begin position="1185"/>
        <end position="1210"/>
    </location>
</feature>
<dbReference type="SUPFAM" id="SSF52540">
    <property type="entry name" value="P-loop containing nucleoside triphosphate hydrolases"/>
    <property type="match status" value="2"/>
</dbReference>
<dbReference type="InterPro" id="IPR003593">
    <property type="entry name" value="AAA+_ATPase"/>
</dbReference>
<feature type="region of interest" description="Disordered" evidence="9">
    <location>
        <begin position="70"/>
        <end position="89"/>
    </location>
</feature>
<gene>
    <name evidence="13" type="ORF">D9613_005672</name>
</gene>
<feature type="region of interest" description="Disordered" evidence="9">
    <location>
        <begin position="1250"/>
        <end position="1317"/>
    </location>
</feature>
<feature type="compositionally biased region" description="Basic and acidic residues" evidence="9">
    <location>
        <begin position="11"/>
        <end position="20"/>
    </location>
</feature>
<dbReference type="SUPFAM" id="SSF90123">
    <property type="entry name" value="ABC transporter transmembrane region"/>
    <property type="match status" value="2"/>
</dbReference>
<dbReference type="InterPro" id="IPR003439">
    <property type="entry name" value="ABC_transporter-like_ATP-bd"/>
</dbReference>
<keyword evidence="8 10" id="KW-0472">Membrane</keyword>
<feature type="transmembrane region" description="Helical" evidence="10">
    <location>
        <begin position="1855"/>
        <end position="1876"/>
    </location>
</feature>
<feature type="domain" description="ABC transmembrane type-1" evidence="12">
    <location>
        <begin position="2474"/>
        <end position="2727"/>
    </location>
</feature>
<dbReference type="CDD" id="cd03250">
    <property type="entry name" value="ABCC_MRP_domain1"/>
    <property type="match status" value="1"/>
</dbReference>
<feature type="compositionally biased region" description="Polar residues" evidence="9">
    <location>
        <begin position="70"/>
        <end position="80"/>
    </location>
</feature>
<dbReference type="PANTHER" id="PTHR24223">
    <property type="entry name" value="ATP-BINDING CASSETTE SUB-FAMILY C"/>
    <property type="match status" value="1"/>
</dbReference>
<dbReference type="PROSITE" id="PS50893">
    <property type="entry name" value="ABC_TRANSPORTER_2"/>
    <property type="match status" value="2"/>
</dbReference>
<feature type="transmembrane region" description="Helical" evidence="10">
    <location>
        <begin position="1702"/>
        <end position="1722"/>
    </location>
</feature>
<dbReference type="GO" id="GO:0016887">
    <property type="term" value="F:ATP hydrolysis activity"/>
    <property type="evidence" value="ECO:0007669"/>
    <property type="project" value="InterPro"/>
</dbReference>
<comment type="caution">
    <text evidence="13">The sequence shown here is derived from an EMBL/GenBank/DDBJ whole genome shotgun (WGS) entry which is preliminary data.</text>
</comment>
<evidence type="ECO:0000313" key="13">
    <source>
        <dbReference type="EMBL" id="KAF4617647.1"/>
    </source>
</evidence>
<name>A0A8H4QWK9_9AGAR</name>
<sequence length="3044" mass="336386">MVLLTPPNSSHRTDKEKENKFPSSMAGPSTRSVSWATHNSIHSLSTPVKSAKISSKHRNLTGKSILKKSSQVNLPASQDVANEREVTPEPTDPLVDLHYLDHPVEQILAVEAGQGEESLHEIITGYNVLAERLRSTVTGSTDVDASWPLFQPLRKNSQPFVNAVVRDLGRALVNPLSSRSNAKYADDTHKFPLPSPQKSPMKKKGGLNEEQVKYGRDLTNTCLSVIRALTIILSLPAIFSVFHENQLKQILTAILAIPLADELPTPNSRKTCALAIWLLQLQRLPRNVLRPAAPRIAYALQKGLDGELGKEGKKGAANDGLKAIHDLSMHIPDVFVPAFTPILPSVLSNLLAPTLALRTQACHALGGFAFASTLIPQSVIHTQIARHVASFLTRIPPPTTKSPTKPADPLIVRTLRTTLICTDPPQVAQGPVWAICVIASFIILLRARLCADSKVNRSISSLLSLGLEQQRSSIRALCCAAWRPLTWAYFQPPLPVDPESEEGEDFGSDVSPEEVRNVFYKVLTSVVNLQAGIGIVAALMGDPNIYGKETVQKALDILYIMSTKDEQCCEDALEALRHMTGLYETEVPDDIEPWSLKLLLPKSLFCASPGLLTTEFKALSSAVRPIFDQLAMIHDIRPFTRKELAAPTVYVGVVRVWRTALRQLQLSDEAKVPESLVDIWTNLFKANMAQLHADGQESALSAIAFDFVRTLCIIAEENFDFRPKNCLANNTLSAMEAACAALGSDDTIPDTNVSATCSAEELRVRVIQALWTPLKKALPSRLRVEKARQLMYNLAAMHASLVPKCGRLLDGFDDGEGEVARDAWVALILDILAIADLRTFKDFWGGGPSEDGSTTPWRWSKEFIRAIWRTSAVKWAESEGSWEAAVVLLGLPFSDRLSWGMSGGDFTVWEELLAYTTAKALDDGIDSCQLLDIVSTYINDHHTPSLHPATSTRLVDAVVSHIDAADMRDIPAQVLALIATTLSATYPPEPKDKQFALWMVRSLAGFIEHCPGELCLRVLQTLEDGIRMWLSDDAAVFSEHEFSYDIIPFYQHILVRVQILPESLDTLRVLESFLNSIFTNRAPSAAVEAFTEYWKNTYARVPAPEKWPQAITHALQATGLLPSSESPSSPLEPAFIPLPESPRTPVSSSFSTPPTAIRKREALSRPSSPQRPHKVYPSFPIVPTTPVSPLRQRSSSSVARTPLSAIQTRDSPNKRRRLMTDVASDEEDEKENMLVEEVVPVMDRIAGLKPASKKRRLEEDVQPAATPVKKLKGRMKPKNSGSATSSQKSQKSHFISDVSSVASSNNEKEEEEWVESSLLGDGLARQVQLAKRECDAEESGEKPNMTPKRKIDLAKVQMRRASSIPETFLAATTSRKRKRSASVTPDEDNEDLYDACNSDTPLPRLPIPAARASLSRKAVLKKSYTVPMSDSEVGATASSDDDPHVGQVTPHHLISPALMKKALNSESRYSKTALTIMKELFGDDLDALPGSDDSNASGPGSGSGRAILDAGVGRSLKARGFPCFMDFTYRNAELFSYRFMSSVYLEDSRAIPFALGTILLCWQLLHGLMKSLYGSRRGAATGQPSKSRVDHVGGKTVLVFMMSRFVGSTFLFGLSSYTARRCEVRLGDLAETFRRCPELFLTVTFLYTTVLSLVPLLAKGHTTWLTRHNIVLLLSAMAVYAYRDVWPLATYTETPADLAEGVMLWIKLIVLASIAIGVPLFIPRRYVPIDPSNETPNREYTASLFSMATYAFLDHTIWLGSKVPHLGADMLEPLSDRDAAAYRTQKAFPYIDVFRGAKRRSLFWGLLRVYRKESIILAVNMALYALGGFGAPIGINRMLRYMETEGSDAKIRPWFWAMWLIFGPMTQSLTYQWYFFISTRTQVRMEGLLTQLVFEHSLRIRLQEEAAQGNGAETTTGNSSTSNSSSNGTSKGKTLSSASAEHNLAGKINNLITTDLSNVTSARDIFIMLVYVPVQMAFSVVFLYKVLGWSSLVGVAIMITLLPVPSWVAKQLQAVQREKMKRTDARVQAVSETVNILRMLKLFGWEKQTAERIDKLREEELLWLWKVKILEQLDGIAGILFPIMTMITSYTLYTVVMKQTLTPSILFSSMAVFNMMNEQFNRFLGQLASTISGKVSLERIEHFLYDTELLDDFSDRPPPTLSEPSHVATDIGFKNATFSWAHKDNIDGMSIRQFKLRISGELFFKRDCINLIIGPTGSGKTSVLMALLGEMHFIPPEPDSWYNLPRKGGVAYAAQESWVQNDTIRNNILFQAPYDEDRYSKVVKQCALEQDLSLFEAGDATEVGERGVTLSGGQKARVTLARAIYSNADILLLDDIFAALDVHTSSWIIEHCFKGGLVQGRTILLVTHNLALASPIADFIVSVGSDGEVESQGTDINAALRRNPSLQAEAKFDKEATEIEQAQSDQLSSKQQPEQKGKLVLAEEIAQGHVTWKSFMLLVKNLGGEHPVVFYSTIVLLFVIAQWGIVLRPWFLGYWGSQYEGRDPSEVNDVLYIGAYAGIIFFIFLLEFSSSMSYYIGTMRASKKINRLLVDSVLRSTWRWLDQTPTARIISRCTQDMNAVDLTLPRNLLWLFYVLNGFLTRWGAIVLFAPFFILPGLGLAGFGVFLGNIYMKAQLSLKRETSNARSPLLAHFNAAMHGIVSIRAYGAQDAFKRGSLTCIDHYSRVARLSNNLNRWIAVRMDFLGALFTSGLALYLTYGTSIGTSNTGFSLVVAADMAHYIVILVRFANSLEVNVNSLERIQSFIDIEHEPPSSESGQPSASWPTSGDLRVEGLSARYSKDGPKVLEDISFHITSGQRVGIVGRTGSGKTSLTLALLRCILTEGSVYYDGVWTDTINLDALRTSITIIPQMPELISGSLRRNLDPLEENDDATLNNALQSAGLYSLQEEGEGGRLSLDSVISGGGANLSVGQRQIIALARAMIRGSKLLILDEATSAIDYRTDAVIQNTLRTELANDVTVITVAHRLQTIMDSDRVMVLDNGRMVEFDSPQQLLKNRDGLFRSLVDGSGDRETLFELAGAAADAV</sequence>
<dbReference type="FunFam" id="1.20.1560.10:FF:000013">
    <property type="entry name" value="ABC transporter C family member 2"/>
    <property type="match status" value="1"/>
</dbReference>
<feature type="domain" description="ABC transporter" evidence="11">
    <location>
        <begin position="2181"/>
        <end position="2410"/>
    </location>
</feature>
<proteinExistence type="predicted"/>
<keyword evidence="7 10" id="KW-1133">Transmembrane helix</keyword>
<evidence type="ECO:0000313" key="14">
    <source>
        <dbReference type="Proteomes" id="UP000521872"/>
    </source>
</evidence>
<keyword evidence="14" id="KW-1185">Reference proteome</keyword>
<evidence type="ECO:0000256" key="1">
    <source>
        <dbReference type="ARBA" id="ARBA00004141"/>
    </source>
</evidence>
<evidence type="ECO:0000256" key="7">
    <source>
        <dbReference type="ARBA" id="ARBA00022989"/>
    </source>
</evidence>
<feature type="region of interest" description="Disordered" evidence="9">
    <location>
        <begin position="1430"/>
        <end position="1451"/>
    </location>
</feature>
<evidence type="ECO:0000259" key="12">
    <source>
        <dbReference type="PROSITE" id="PS50929"/>
    </source>
</evidence>
<feature type="region of interest" description="Disordered" evidence="9">
    <location>
        <begin position="1"/>
        <end position="33"/>
    </location>
</feature>
<feature type="transmembrane region" description="Helical" evidence="10">
    <location>
        <begin position="2468"/>
        <end position="2491"/>
    </location>
</feature>
<organism evidence="13 14">
    <name type="scientific">Agrocybe pediades</name>
    <dbReference type="NCBI Taxonomy" id="84607"/>
    <lineage>
        <taxon>Eukaryota</taxon>
        <taxon>Fungi</taxon>
        <taxon>Dikarya</taxon>
        <taxon>Basidiomycota</taxon>
        <taxon>Agaricomycotina</taxon>
        <taxon>Agaricomycetes</taxon>
        <taxon>Agaricomycetidae</taxon>
        <taxon>Agaricales</taxon>
        <taxon>Agaricineae</taxon>
        <taxon>Strophariaceae</taxon>
        <taxon>Agrocybe</taxon>
    </lineage>
</organism>
<dbReference type="InterPro" id="IPR036640">
    <property type="entry name" value="ABC1_TM_sf"/>
</dbReference>
<feature type="transmembrane region" description="Helical" evidence="10">
    <location>
        <begin position="2696"/>
        <end position="2715"/>
    </location>
</feature>
<dbReference type="GO" id="GO:0016020">
    <property type="term" value="C:membrane"/>
    <property type="evidence" value="ECO:0007669"/>
    <property type="project" value="UniProtKB-SubCell"/>
</dbReference>
<dbReference type="Pfam" id="PF00664">
    <property type="entry name" value="ABC_membrane"/>
    <property type="match status" value="2"/>
</dbReference>
<dbReference type="GO" id="GO:0005524">
    <property type="term" value="F:ATP binding"/>
    <property type="evidence" value="ECO:0007669"/>
    <property type="project" value="UniProtKB-KW"/>
</dbReference>
<dbReference type="InterPro" id="IPR027417">
    <property type="entry name" value="P-loop_NTPase"/>
</dbReference>
<dbReference type="PANTHER" id="PTHR24223:SF356">
    <property type="entry name" value="ATP-BINDING CASSETTE TRANSPORTER ABC4"/>
    <property type="match status" value="1"/>
</dbReference>
<feature type="transmembrane region" description="Helical" evidence="10">
    <location>
        <begin position="1639"/>
        <end position="1658"/>
    </location>
</feature>
<comment type="subcellular location">
    <subcellularLocation>
        <location evidence="1">Membrane</location>
        <topology evidence="1">Multi-pass membrane protein</topology>
    </subcellularLocation>
</comment>
<evidence type="ECO:0000256" key="5">
    <source>
        <dbReference type="ARBA" id="ARBA00022741"/>
    </source>
</evidence>
<feature type="transmembrane region" description="Helical" evidence="10">
    <location>
        <begin position="1965"/>
        <end position="1984"/>
    </location>
</feature>
<reference evidence="13 14" key="1">
    <citation type="submission" date="2019-12" db="EMBL/GenBank/DDBJ databases">
        <authorList>
            <person name="Floudas D."/>
            <person name="Bentzer J."/>
            <person name="Ahren D."/>
            <person name="Johansson T."/>
            <person name="Persson P."/>
            <person name="Tunlid A."/>
        </authorList>
    </citation>
    <scope>NUCLEOTIDE SEQUENCE [LARGE SCALE GENOMIC DNA]</scope>
    <source>
        <strain evidence="13 14">CBS 102.39</strain>
    </source>
</reference>
<feature type="region of interest" description="Disordered" evidence="9">
    <location>
        <begin position="1121"/>
        <end position="1216"/>
    </location>
</feature>
<feature type="transmembrane region" description="Helical" evidence="10">
    <location>
        <begin position="1815"/>
        <end position="1835"/>
    </location>
</feature>
<evidence type="ECO:0000256" key="8">
    <source>
        <dbReference type="ARBA" id="ARBA00023136"/>
    </source>
</evidence>
<feature type="region of interest" description="Disordered" evidence="9">
    <location>
        <begin position="183"/>
        <end position="206"/>
    </location>
</feature>
<feature type="transmembrane region" description="Helical" evidence="10">
    <location>
        <begin position="1665"/>
        <end position="1682"/>
    </location>
</feature>
<dbReference type="EMBL" id="JAACJL010000030">
    <property type="protein sequence ID" value="KAF4617647.1"/>
    <property type="molecule type" value="Genomic_DNA"/>
</dbReference>
<dbReference type="PROSITE" id="PS00211">
    <property type="entry name" value="ABC_TRANSPORTER_1"/>
    <property type="match status" value="1"/>
</dbReference>
<evidence type="ECO:0000259" key="11">
    <source>
        <dbReference type="PROSITE" id="PS50893"/>
    </source>
</evidence>
<dbReference type="GO" id="GO:0140359">
    <property type="term" value="F:ABC-type transporter activity"/>
    <property type="evidence" value="ECO:0007669"/>
    <property type="project" value="InterPro"/>
</dbReference>
<feature type="transmembrane region" description="Helical" evidence="10">
    <location>
        <begin position="1990"/>
        <end position="2009"/>
    </location>
</feature>
<evidence type="ECO:0000256" key="6">
    <source>
        <dbReference type="ARBA" id="ARBA00022840"/>
    </source>
</evidence>
<keyword evidence="4" id="KW-0677">Repeat</keyword>
<dbReference type="InterPro" id="IPR050173">
    <property type="entry name" value="ABC_transporter_C-like"/>
</dbReference>
<keyword evidence="5" id="KW-0547">Nucleotide-binding</keyword>
<evidence type="ECO:0000256" key="4">
    <source>
        <dbReference type="ARBA" id="ARBA00022737"/>
    </source>
</evidence>
<keyword evidence="3 10" id="KW-0812">Transmembrane</keyword>
<feature type="compositionally biased region" description="Low complexity" evidence="9">
    <location>
        <begin position="1121"/>
        <end position="1133"/>
    </location>
</feature>
<feature type="compositionally biased region" description="Low complexity" evidence="9">
    <location>
        <begin position="1141"/>
        <end position="1155"/>
    </location>
</feature>
<feature type="transmembrane region" description="Helical" evidence="10">
    <location>
        <begin position="2073"/>
        <end position="2093"/>
    </location>
</feature>
<evidence type="ECO:0000256" key="9">
    <source>
        <dbReference type="SAM" id="MobiDB-lite"/>
    </source>
</evidence>
<dbReference type="FunFam" id="3.40.50.300:FF:000838">
    <property type="entry name" value="ABC multidrug transporter (Eurofung)"/>
    <property type="match status" value="1"/>
</dbReference>
<evidence type="ECO:0000256" key="10">
    <source>
        <dbReference type="SAM" id="Phobius"/>
    </source>
</evidence>
<feature type="domain" description="ABC transporter" evidence="11">
    <location>
        <begin position="2788"/>
        <end position="3025"/>
    </location>
</feature>
<dbReference type="SUPFAM" id="SSF48371">
    <property type="entry name" value="ARM repeat"/>
    <property type="match status" value="1"/>
</dbReference>
<dbReference type="CDD" id="cd03244">
    <property type="entry name" value="ABCC_MRP_domain2"/>
    <property type="match status" value="1"/>
</dbReference>
<protein>
    <submittedName>
        <fullName evidence="13">Uncharacterized protein</fullName>
    </submittedName>
</protein>
<feature type="transmembrane region" description="Helical" evidence="10">
    <location>
        <begin position="2511"/>
        <end position="2537"/>
    </location>
</feature>
<dbReference type="CDD" id="cd18596">
    <property type="entry name" value="ABC_6TM_VMR1_D1_like"/>
    <property type="match status" value="1"/>
</dbReference>
<dbReference type="InterPro" id="IPR011527">
    <property type="entry name" value="ABC1_TM_dom"/>
</dbReference>
<dbReference type="InterPro" id="IPR017871">
    <property type="entry name" value="ABC_transporter-like_CS"/>
</dbReference>
<dbReference type="SMART" id="SM00382">
    <property type="entry name" value="AAA"/>
    <property type="match status" value="2"/>
</dbReference>
<dbReference type="Pfam" id="PF00005">
    <property type="entry name" value="ABC_tran"/>
    <property type="match status" value="2"/>
</dbReference>
<feature type="compositionally biased region" description="Polar residues" evidence="9">
    <location>
        <begin position="1279"/>
        <end position="1293"/>
    </location>
</feature>
<keyword evidence="2" id="KW-0813">Transport</keyword>
<dbReference type="PROSITE" id="PS50929">
    <property type="entry name" value="ABC_TM1F"/>
    <property type="match status" value="2"/>
</dbReference>
<dbReference type="Proteomes" id="UP000521872">
    <property type="component" value="Unassembled WGS sequence"/>
</dbReference>
<dbReference type="Gene3D" id="1.20.1560.10">
    <property type="entry name" value="ABC transporter type 1, transmembrane domain"/>
    <property type="match status" value="2"/>
</dbReference>
<feature type="region of interest" description="Disordered" evidence="9">
    <location>
        <begin position="1907"/>
        <end position="1936"/>
    </location>
</feature>
<dbReference type="CDD" id="cd18604">
    <property type="entry name" value="ABC_6TM_VMR1_D2_like"/>
    <property type="match status" value="1"/>
</dbReference>
<evidence type="ECO:0000256" key="2">
    <source>
        <dbReference type="ARBA" id="ARBA00022448"/>
    </source>
</evidence>